<evidence type="ECO:0000256" key="4">
    <source>
        <dbReference type="SAM" id="Phobius"/>
    </source>
</evidence>
<organism evidence="7 8">
    <name type="scientific">Anaeroselena agilis</name>
    <dbReference type="NCBI Taxonomy" id="3063788"/>
    <lineage>
        <taxon>Bacteria</taxon>
        <taxon>Bacillati</taxon>
        <taxon>Bacillota</taxon>
        <taxon>Negativicutes</taxon>
        <taxon>Acetonemataceae</taxon>
        <taxon>Anaeroselena</taxon>
    </lineage>
</organism>
<dbReference type="PANTHER" id="PTHR32089:SF112">
    <property type="entry name" value="LYSOZYME-LIKE PROTEIN-RELATED"/>
    <property type="match status" value="1"/>
</dbReference>
<keyword evidence="1 3" id="KW-0807">Transducer</keyword>
<gene>
    <name evidence="7" type="ORF">Q4T40_14840</name>
</gene>
<comment type="similarity">
    <text evidence="2">Belongs to the methyl-accepting chemotaxis (MCP) protein family.</text>
</comment>
<feature type="domain" description="HAMP" evidence="6">
    <location>
        <begin position="213"/>
        <end position="266"/>
    </location>
</feature>
<name>A0ABU3P1W3_9FIRM</name>
<protein>
    <submittedName>
        <fullName evidence="7">HAMP domain-containing methyl-accepting chemotaxis protein</fullName>
    </submittedName>
</protein>
<dbReference type="RefSeq" id="WP_413781004.1">
    <property type="nucleotide sequence ID" value="NZ_JAUOZS010000001.1"/>
</dbReference>
<proteinExistence type="inferred from homology"/>
<dbReference type="Pfam" id="PF00672">
    <property type="entry name" value="HAMP"/>
    <property type="match status" value="1"/>
</dbReference>
<dbReference type="Gene3D" id="1.10.287.950">
    <property type="entry name" value="Methyl-accepting chemotaxis protein"/>
    <property type="match status" value="1"/>
</dbReference>
<dbReference type="PRINTS" id="PR00260">
    <property type="entry name" value="CHEMTRNSDUCR"/>
</dbReference>
<evidence type="ECO:0000259" key="5">
    <source>
        <dbReference type="PROSITE" id="PS50111"/>
    </source>
</evidence>
<dbReference type="CDD" id="cd11386">
    <property type="entry name" value="MCP_signal"/>
    <property type="match status" value="1"/>
</dbReference>
<dbReference type="SMART" id="SM00304">
    <property type="entry name" value="HAMP"/>
    <property type="match status" value="1"/>
</dbReference>
<dbReference type="CDD" id="cd06225">
    <property type="entry name" value="HAMP"/>
    <property type="match status" value="1"/>
</dbReference>
<dbReference type="Pfam" id="PF12729">
    <property type="entry name" value="4HB_MCP_1"/>
    <property type="match status" value="1"/>
</dbReference>
<evidence type="ECO:0000256" key="1">
    <source>
        <dbReference type="ARBA" id="ARBA00023224"/>
    </source>
</evidence>
<dbReference type="SUPFAM" id="SSF58104">
    <property type="entry name" value="Methyl-accepting chemotaxis protein (MCP) signaling domain"/>
    <property type="match status" value="1"/>
</dbReference>
<dbReference type="InterPro" id="IPR024478">
    <property type="entry name" value="HlyB_4HB_MCP"/>
</dbReference>
<evidence type="ECO:0000256" key="3">
    <source>
        <dbReference type="PROSITE-ProRule" id="PRU00284"/>
    </source>
</evidence>
<keyword evidence="8" id="KW-1185">Reference proteome</keyword>
<dbReference type="Pfam" id="PF00015">
    <property type="entry name" value="MCPsignal"/>
    <property type="match status" value="1"/>
</dbReference>
<dbReference type="PROSITE" id="PS50111">
    <property type="entry name" value="CHEMOTAXIS_TRANSDUC_2"/>
    <property type="match status" value="1"/>
</dbReference>
<evidence type="ECO:0000313" key="7">
    <source>
        <dbReference type="EMBL" id="MDT8902523.1"/>
    </source>
</evidence>
<dbReference type="Gene3D" id="6.10.340.10">
    <property type="match status" value="1"/>
</dbReference>
<feature type="transmembrane region" description="Helical" evidence="4">
    <location>
        <begin position="193"/>
        <end position="212"/>
    </location>
</feature>
<dbReference type="SMART" id="SM00283">
    <property type="entry name" value="MA"/>
    <property type="match status" value="1"/>
</dbReference>
<reference evidence="7 8" key="1">
    <citation type="submission" date="2023-07" db="EMBL/GenBank/DDBJ databases">
        <title>The novel representative of Negativicutes class, Anaeroselena agilis gen. nov. sp. nov.</title>
        <authorList>
            <person name="Prokofeva M.I."/>
            <person name="Elcheninov A.G."/>
            <person name="Klyukina A."/>
            <person name="Kublanov I.V."/>
            <person name="Frolov E.N."/>
            <person name="Podosokorskaya O.A."/>
        </authorList>
    </citation>
    <scope>NUCLEOTIDE SEQUENCE [LARGE SCALE GENOMIC DNA]</scope>
    <source>
        <strain evidence="7 8">4137-cl</strain>
    </source>
</reference>
<evidence type="ECO:0000259" key="6">
    <source>
        <dbReference type="PROSITE" id="PS50885"/>
    </source>
</evidence>
<keyword evidence="4" id="KW-1133">Transmembrane helix</keyword>
<evidence type="ECO:0000256" key="2">
    <source>
        <dbReference type="ARBA" id="ARBA00029447"/>
    </source>
</evidence>
<dbReference type="InterPro" id="IPR003660">
    <property type="entry name" value="HAMP_dom"/>
</dbReference>
<dbReference type="PANTHER" id="PTHR32089">
    <property type="entry name" value="METHYL-ACCEPTING CHEMOTAXIS PROTEIN MCPB"/>
    <property type="match status" value="1"/>
</dbReference>
<keyword evidence="4" id="KW-0472">Membrane</keyword>
<dbReference type="InterPro" id="IPR004090">
    <property type="entry name" value="Chemotax_Me-accpt_rcpt"/>
</dbReference>
<keyword evidence="4" id="KW-0812">Transmembrane</keyword>
<sequence length="571" mass="60243">MQFFRNLSIASKLSVLVFIAAFFVATIAVTGYYFLAKTDAVMQDLNKNELRAVKLIDEVQIEIKSAQSVVLEYLLTKDVDRRKALLDGLKSRGEKVDFYLLELDKTRLSEDQRRNLELLTSMLGSYRNGRNGVLKLSAEGKTSEAILIYTYQYMPILDGINKQLGYIADEFNAKARNAHAQSSRGVTVASTTLTAIGLAALLIVIVFGLAIARMISRPLKQVAAAVREVAAGNLAGKALTVDSRDEAGQVATAINAMTDNLRGLIRQVAESAEQLAASSEQLNASADQAAVTATQVAQAIGGVAQGSAAQLRAVEESAAAVEQMSASVEQVTANAEVVAATSAEAAEAAGKGTEQISTAVKQFANIETTVADSARIVQTLGERSKEIGQILDTISSIAGQTNLLALNAAIESARAGEAGRGFAVVAEEVRKLAEQSQEASMQISELIGAIQADTDRAVTAMNTGTQEVKAGSEVVNNAGQAFEHILTLVDQASAQSGDMAAAIRQMADGSQQIVASMKAIDEVSKTTAADTESVSAATEEQSATMEQIAASSQSLAQLAQNLQTALRRFTV</sequence>
<feature type="transmembrane region" description="Helical" evidence="4">
    <location>
        <begin position="12"/>
        <end position="35"/>
    </location>
</feature>
<comment type="caution">
    <text evidence="7">The sequence shown here is derived from an EMBL/GenBank/DDBJ whole genome shotgun (WGS) entry which is preliminary data.</text>
</comment>
<dbReference type="EMBL" id="JAUOZS010000001">
    <property type="protein sequence ID" value="MDT8902523.1"/>
    <property type="molecule type" value="Genomic_DNA"/>
</dbReference>
<dbReference type="Proteomes" id="UP001254848">
    <property type="component" value="Unassembled WGS sequence"/>
</dbReference>
<feature type="domain" description="Methyl-accepting transducer" evidence="5">
    <location>
        <begin position="285"/>
        <end position="521"/>
    </location>
</feature>
<dbReference type="PROSITE" id="PS50885">
    <property type="entry name" value="HAMP"/>
    <property type="match status" value="1"/>
</dbReference>
<dbReference type="InterPro" id="IPR004089">
    <property type="entry name" value="MCPsignal_dom"/>
</dbReference>
<accession>A0ABU3P1W3</accession>
<evidence type="ECO:0000313" key="8">
    <source>
        <dbReference type="Proteomes" id="UP001254848"/>
    </source>
</evidence>